<dbReference type="SMART" id="SM00636">
    <property type="entry name" value="Glyco_18"/>
    <property type="match status" value="1"/>
</dbReference>
<dbReference type="PROSITE" id="PS51910">
    <property type="entry name" value="GH18_2"/>
    <property type="match status" value="1"/>
</dbReference>
<evidence type="ECO:0000256" key="3">
    <source>
        <dbReference type="ARBA" id="ARBA00023024"/>
    </source>
</evidence>
<protein>
    <recommendedName>
        <fullName evidence="10">GH18 domain-containing protein</fullName>
    </recommendedName>
</protein>
<keyword evidence="9" id="KW-0732">Signal</keyword>
<evidence type="ECO:0000256" key="2">
    <source>
        <dbReference type="ARBA" id="ARBA00022801"/>
    </source>
</evidence>
<dbReference type="PROSITE" id="PS01095">
    <property type="entry name" value="GH18_1"/>
    <property type="match status" value="1"/>
</dbReference>
<feature type="signal peptide" evidence="9">
    <location>
        <begin position="1"/>
        <end position="20"/>
    </location>
</feature>
<dbReference type="Gene3D" id="3.10.50.10">
    <property type="match status" value="1"/>
</dbReference>
<keyword evidence="5 7" id="KW-0326">Glycosidase</keyword>
<reference evidence="11 12" key="1">
    <citation type="submission" date="2024-02" db="EMBL/GenBank/DDBJ databases">
        <title>A draft genome for the cacao thread blight pathogen Marasmius crinis-equi.</title>
        <authorList>
            <person name="Cohen S.P."/>
            <person name="Baruah I.K."/>
            <person name="Amoako-Attah I."/>
            <person name="Bukari Y."/>
            <person name="Meinhardt L.W."/>
            <person name="Bailey B.A."/>
        </authorList>
    </citation>
    <scope>NUCLEOTIDE SEQUENCE [LARGE SCALE GENOMIC DNA]</scope>
    <source>
        <strain evidence="11 12">GH-76</strain>
    </source>
</reference>
<dbReference type="Pfam" id="PF00704">
    <property type="entry name" value="Glyco_hydro_18"/>
    <property type="match status" value="1"/>
</dbReference>
<dbReference type="Gene3D" id="3.20.20.80">
    <property type="entry name" value="Glycosidases"/>
    <property type="match status" value="1"/>
</dbReference>
<dbReference type="SUPFAM" id="SSF54556">
    <property type="entry name" value="Chitinase insertion domain"/>
    <property type="match status" value="1"/>
</dbReference>
<dbReference type="InterPro" id="IPR017853">
    <property type="entry name" value="GH"/>
</dbReference>
<dbReference type="InterPro" id="IPR029070">
    <property type="entry name" value="Chitinase_insertion_sf"/>
</dbReference>
<gene>
    <name evidence="11" type="ORF">V5O48_003481</name>
</gene>
<feature type="chain" id="PRO_5046342390" description="GH18 domain-containing protein" evidence="9">
    <location>
        <begin position="21"/>
        <end position="369"/>
    </location>
</feature>
<evidence type="ECO:0000313" key="11">
    <source>
        <dbReference type="EMBL" id="KAL0578488.1"/>
    </source>
</evidence>
<sequence>MFALLVSLFLVLQVAFQAECASPRIAKAWYPGWHSDEFTPSNAAKEHGVHASVSLGGWAGSRFFSTAVGSAENRTAFVKIVTDFAVEHDLDGLDLDWEYPNRQGLGCNTISPNDTSNFISFLEELREHPVGKNLTLSAAVSIQPLNNASGLPSKDLSRFGKVLDHIAIMNYDVWGGWSTAVGPNGPLNDTCAAPANQQGSAVWSVAKWTAAGVPISKLVLGLPAYGRGFSVNITDAFVNGSDSKLAEYPAFNANNRPNGDRWDDPAGLVDACGVTNPAGSIFNFWGLVENGYLNTDGSPRLPYRFDECSKAAYVYNSEKEIMVAYDSAESWAAKGEYIADVGLAGFAVWQAGGDYNDILVDSVLTSAGF</sequence>
<dbReference type="PANTHER" id="PTHR11177">
    <property type="entry name" value="CHITINASE"/>
    <property type="match status" value="1"/>
</dbReference>
<evidence type="ECO:0000256" key="5">
    <source>
        <dbReference type="ARBA" id="ARBA00023295"/>
    </source>
</evidence>
<dbReference type="InterPro" id="IPR001223">
    <property type="entry name" value="Glyco_hydro18_cat"/>
</dbReference>
<feature type="domain" description="GH18" evidence="10">
    <location>
        <begin position="1"/>
        <end position="369"/>
    </location>
</feature>
<dbReference type="Proteomes" id="UP001465976">
    <property type="component" value="Unassembled WGS sequence"/>
</dbReference>
<organism evidence="11 12">
    <name type="scientific">Marasmius crinis-equi</name>
    <dbReference type="NCBI Taxonomy" id="585013"/>
    <lineage>
        <taxon>Eukaryota</taxon>
        <taxon>Fungi</taxon>
        <taxon>Dikarya</taxon>
        <taxon>Basidiomycota</taxon>
        <taxon>Agaricomycotina</taxon>
        <taxon>Agaricomycetes</taxon>
        <taxon>Agaricomycetidae</taxon>
        <taxon>Agaricales</taxon>
        <taxon>Marasmiineae</taxon>
        <taxon>Marasmiaceae</taxon>
        <taxon>Marasmius</taxon>
    </lineage>
</organism>
<evidence type="ECO:0000259" key="10">
    <source>
        <dbReference type="PROSITE" id="PS51910"/>
    </source>
</evidence>
<evidence type="ECO:0000256" key="4">
    <source>
        <dbReference type="ARBA" id="ARBA00023277"/>
    </source>
</evidence>
<dbReference type="InterPro" id="IPR011583">
    <property type="entry name" value="Chitinase_II/V-like_cat"/>
</dbReference>
<dbReference type="SUPFAM" id="SSF51445">
    <property type="entry name" value="(Trans)glycosidases"/>
    <property type="match status" value="1"/>
</dbReference>
<evidence type="ECO:0000256" key="1">
    <source>
        <dbReference type="ARBA" id="ARBA00000822"/>
    </source>
</evidence>
<dbReference type="PANTHER" id="PTHR11177:SF392">
    <property type="entry name" value="HAP41P"/>
    <property type="match status" value="1"/>
</dbReference>
<dbReference type="InterPro" id="IPR001579">
    <property type="entry name" value="Glyco_hydro_18_chit_AS"/>
</dbReference>
<proteinExistence type="inferred from homology"/>
<evidence type="ECO:0000256" key="8">
    <source>
        <dbReference type="RuleBase" id="RU004453"/>
    </source>
</evidence>
<keyword evidence="4" id="KW-0119">Carbohydrate metabolism</keyword>
<dbReference type="EMBL" id="JBAHYK010000096">
    <property type="protein sequence ID" value="KAL0578488.1"/>
    <property type="molecule type" value="Genomic_DNA"/>
</dbReference>
<accession>A0ABR3FSP7</accession>
<comment type="catalytic activity">
    <reaction evidence="1">
        <text>Random endo-hydrolysis of N-acetyl-beta-D-glucosaminide (1-&gt;4)-beta-linkages in chitin and chitodextrins.</text>
        <dbReference type="EC" id="3.2.1.14"/>
    </reaction>
</comment>
<dbReference type="InterPro" id="IPR050314">
    <property type="entry name" value="Glycosyl_Hydrlase_18"/>
</dbReference>
<evidence type="ECO:0000256" key="9">
    <source>
        <dbReference type="SAM" id="SignalP"/>
    </source>
</evidence>
<keyword evidence="6" id="KW-0624">Polysaccharide degradation</keyword>
<comment type="similarity">
    <text evidence="8">Belongs to the glycosyl hydrolase 18 family.</text>
</comment>
<evidence type="ECO:0000256" key="6">
    <source>
        <dbReference type="ARBA" id="ARBA00023326"/>
    </source>
</evidence>
<name>A0ABR3FSP7_9AGAR</name>
<evidence type="ECO:0000256" key="7">
    <source>
        <dbReference type="RuleBase" id="RU000489"/>
    </source>
</evidence>
<keyword evidence="2 7" id="KW-0378">Hydrolase</keyword>
<keyword evidence="3" id="KW-0146">Chitin degradation</keyword>
<evidence type="ECO:0000313" key="12">
    <source>
        <dbReference type="Proteomes" id="UP001465976"/>
    </source>
</evidence>
<comment type="caution">
    <text evidence="11">The sequence shown here is derived from an EMBL/GenBank/DDBJ whole genome shotgun (WGS) entry which is preliminary data.</text>
</comment>
<keyword evidence="12" id="KW-1185">Reference proteome</keyword>